<evidence type="ECO:0000313" key="1">
    <source>
        <dbReference type="EMBL" id="XBS47685.1"/>
    </source>
</evidence>
<sequence length="161" mass="18467">MKKNFAHINQFKRNGHEPLPKAEPQPVTDVEWLPNGHFIEKDAAASWARAGVLVQPSNVGKSLSFGDMTKFFTNFYQVKMLEGLIRKYPRPPEGIPRFWLKGTIPRDVSDEMPFGDPTVPHFAHRVFNGTPVRRLQTFPTDVTQGEYRFIKDWINSIVVMA</sequence>
<protein>
    <submittedName>
        <fullName evidence="1">Uncharacterized protein</fullName>
    </submittedName>
</protein>
<proteinExistence type="predicted"/>
<name>A0AAU7PG07_9VIRU</name>
<accession>A0AAU7PG07</accession>
<reference evidence="1" key="1">
    <citation type="submission" date="2024-05" db="EMBL/GenBank/DDBJ databases">
        <title>Isolation and characterization of the novel Burkholderia jumbo bacteriophage Surprise13.</title>
        <authorList>
            <person name="Supina B.S.I."/>
            <person name="Dennis J."/>
        </authorList>
    </citation>
    <scope>NUCLEOTIDE SEQUENCE</scope>
</reference>
<organism evidence="1">
    <name type="scientific">Burkholderia phage vB_BgluM-SURPRISE13</name>
    <dbReference type="NCBI Taxonomy" id="3159457"/>
    <lineage>
        <taxon>Viruses</taxon>
    </lineage>
</organism>
<dbReference type="EMBL" id="PP856017">
    <property type="protein sequence ID" value="XBS47685.1"/>
    <property type="molecule type" value="Genomic_DNA"/>
</dbReference>
<gene>
    <name evidence="1" type="ORF">SURPRISE13_228</name>
</gene>